<proteinExistence type="predicted"/>
<sequence>MIAIAHRSERDATEKRCHFAPCLSFGKTLQQLAASIHQRYDIAGKSFPENKRRRHGKRRNDVEPNIAPAQRSDNLHEQCEQNGNRPKRPSEMGPISIAMPPEPAAHRQAKQRDENQQTGAVAPIADAAHCRFNSIEDGQCRAFL</sequence>
<dbReference type="Proteomes" id="UP000521227">
    <property type="component" value="Unassembled WGS sequence"/>
</dbReference>
<comment type="caution">
    <text evidence="2">The sequence shown here is derived from an EMBL/GenBank/DDBJ whole genome shotgun (WGS) entry which is preliminary data.</text>
</comment>
<name>A0A840N2L2_9BRAD</name>
<evidence type="ECO:0000313" key="2">
    <source>
        <dbReference type="EMBL" id="MBB5052864.1"/>
    </source>
</evidence>
<accession>A0A840N2L2</accession>
<dbReference type="AlphaFoldDB" id="A0A840N2L2"/>
<gene>
    <name evidence="2" type="ORF">HNQ36_002855</name>
</gene>
<evidence type="ECO:0000256" key="1">
    <source>
        <dbReference type="SAM" id="MobiDB-lite"/>
    </source>
</evidence>
<dbReference type="EMBL" id="JACHIJ010000004">
    <property type="protein sequence ID" value="MBB5052864.1"/>
    <property type="molecule type" value="Genomic_DNA"/>
</dbReference>
<feature type="region of interest" description="Disordered" evidence="1">
    <location>
        <begin position="41"/>
        <end position="119"/>
    </location>
</feature>
<organism evidence="2 3">
    <name type="scientific">Afipia massiliensis</name>
    <dbReference type="NCBI Taxonomy" id="211460"/>
    <lineage>
        <taxon>Bacteria</taxon>
        <taxon>Pseudomonadati</taxon>
        <taxon>Pseudomonadota</taxon>
        <taxon>Alphaproteobacteria</taxon>
        <taxon>Hyphomicrobiales</taxon>
        <taxon>Nitrobacteraceae</taxon>
        <taxon>Afipia</taxon>
    </lineage>
</organism>
<protein>
    <submittedName>
        <fullName evidence="2">Uncharacterized protein</fullName>
    </submittedName>
</protein>
<evidence type="ECO:0000313" key="3">
    <source>
        <dbReference type="Proteomes" id="UP000521227"/>
    </source>
</evidence>
<reference evidence="2 3" key="1">
    <citation type="submission" date="2020-08" db="EMBL/GenBank/DDBJ databases">
        <title>Genomic Encyclopedia of Type Strains, Phase IV (KMG-IV): sequencing the most valuable type-strain genomes for metagenomic binning, comparative biology and taxonomic classification.</title>
        <authorList>
            <person name="Goeker M."/>
        </authorList>
    </citation>
    <scope>NUCLEOTIDE SEQUENCE [LARGE SCALE GENOMIC DNA]</scope>
    <source>
        <strain evidence="2 3">DSM 17498</strain>
    </source>
</reference>